<feature type="non-terminal residue" evidence="2">
    <location>
        <position position="1"/>
    </location>
</feature>
<evidence type="ECO:0000259" key="1">
    <source>
        <dbReference type="Pfam" id="PF16013"/>
    </source>
</evidence>
<accession>A0A6V7GV97</accession>
<dbReference type="InterPro" id="IPR031962">
    <property type="entry name" value="DUF4781"/>
</dbReference>
<dbReference type="Proteomes" id="UP000752696">
    <property type="component" value="Unassembled WGS sequence"/>
</dbReference>
<feature type="domain" description="DUF4781" evidence="1">
    <location>
        <begin position="121"/>
        <end position="425"/>
    </location>
</feature>
<feature type="non-terminal residue" evidence="2">
    <location>
        <position position="643"/>
    </location>
</feature>
<dbReference type="EMBL" id="CAJDYZ010001437">
    <property type="protein sequence ID" value="CAD1468867.1"/>
    <property type="molecule type" value="Genomic_DNA"/>
</dbReference>
<name>A0A6V7GV97_9HYME</name>
<dbReference type="OrthoDB" id="6512497at2759"/>
<comment type="caution">
    <text evidence="2">The sequence shown here is derived from an EMBL/GenBank/DDBJ whole genome shotgun (WGS) entry which is preliminary data.</text>
</comment>
<reference evidence="2" key="1">
    <citation type="submission" date="2020-07" db="EMBL/GenBank/DDBJ databases">
        <authorList>
            <person name="Nazaruddin N."/>
        </authorList>
    </citation>
    <scope>NUCLEOTIDE SEQUENCE</scope>
</reference>
<sequence>EDKIKLAKEYQQYYYESLPDWFQYDSDDYEIIRHKIGYALFGIPEIVDDTEIPITSKNDTSVNNKQNSVCNKIVYDKTMCKVIDTIYQQIIKFGRNNANNTIYLGIIFNVGILHAALKQSNKKDDKSNEESNNMFIVPIFKLKTLTLDVSYIDNEGRLYKTWKDYTANNRLPQCTMILPKGGLYRYDPNYEVTEHVSTVWVEVLNSPACNVKNKVFKGIDIAANTMSVATAGLGTASLLTPIAPVVFATGLISGSLCGGWNIARNSQKLMDLAKHKQSISPINKNAFPAWLEIGSTALSLGASGGTMILSKALAKGSTVGVVAKTAYNSVILSNLTLSSVGIVYQGYCLIDKYRTKRDVDFLDIVIFASHVLFFGNALLNVKLAGELIETSKGSILEEFKGALKSNRLTEQFNKMSAYVGNTQNRSEGILCKIKQFANRQDFLNSLNKLFWREMLPSIKYQNSYIVINDRIFIDPVEFTANLLTAGTVAFNLISPPMIATERNDVMMKLKLLLKQLLKDYYVDSTNEEMPDVKYFDDILQEMKYLNNAVDVLTKCFKITMIIVEHCNEPKQFLCDAVYFTWAYCKANLKKYNISLSLSSRNNISNALAKIVTFLYDCIEVIGNDLFSAFYAYMLNTKLTTLSS</sequence>
<protein>
    <recommendedName>
        <fullName evidence="1">DUF4781 domain-containing protein</fullName>
    </recommendedName>
</protein>
<dbReference type="Pfam" id="PF16013">
    <property type="entry name" value="DUF4781"/>
    <property type="match status" value="1"/>
</dbReference>
<keyword evidence="3" id="KW-1185">Reference proteome</keyword>
<evidence type="ECO:0000313" key="2">
    <source>
        <dbReference type="EMBL" id="CAD1468867.1"/>
    </source>
</evidence>
<organism evidence="2 3">
    <name type="scientific">Heterotrigona itama</name>
    <dbReference type="NCBI Taxonomy" id="395501"/>
    <lineage>
        <taxon>Eukaryota</taxon>
        <taxon>Metazoa</taxon>
        <taxon>Ecdysozoa</taxon>
        <taxon>Arthropoda</taxon>
        <taxon>Hexapoda</taxon>
        <taxon>Insecta</taxon>
        <taxon>Pterygota</taxon>
        <taxon>Neoptera</taxon>
        <taxon>Endopterygota</taxon>
        <taxon>Hymenoptera</taxon>
        <taxon>Apocrita</taxon>
        <taxon>Aculeata</taxon>
        <taxon>Apoidea</taxon>
        <taxon>Anthophila</taxon>
        <taxon>Apidae</taxon>
        <taxon>Heterotrigona</taxon>
    </lineage>
</organism>
<evidence type="ECO:0000313" key="3">
    <source>
        <dbReference type="Proteomes" id="UP000752696"/>
    </source>
</evidence>
<gene>
    <name evidence="2" type="ORF">MHI_LOCUS77209</name>
</gene>
<dbReference type="PANTHER" id="PTHR21115:SF0">
    <property type="entry name" value="GH06117P-RELATED"/>
    <property type="match status" value="1"/>
</dbReference>
<dbReference type="PANTHER" id="PTHR21115">
    <property type="entry name" value="GH06117P-RELATED"/>
    <property type="match status" value="1"/>
</dbReference>
<dbReference type="AlphaFoldDB" id="A0A6V7GV97"/>
<proteinExistence type="predicted"/>